<reference evidence="8" key="3">
    <citation type="journal article" date="2018" name="Gigascience">
        <title>Genome assembly of the pink ipe (Handroanthus impetiginosus, Bignoniaceae), a highly-valued ecologically keystone neotropical timber forest tree.</title>
        <authorList>
            <person name="Silva-Junior O.B."/>
            <person name="Novaes E."/>
            <person name="Grattapaglia D."/>
            <person name="Collevatti R.G."/>
        </authorList>
    </citation>
    <scope>NUCLEOTIDE SEQUENCE [LARGE SCALE GENOMIC DNA]</scope>
    <source>
        <strain evidence="8">UFG-1</strain>
        <tissue evidence="8">Leaf</tissue>
    </source>
</reference>
<dbReference type="InterPro" id="IPR058678">
    <property type="entry name" value="ARM_PUB"/>
</dbReference>
<dbReference type="GO" id="GO:0016874">
    <property type="term" value="F:ligase activity"/>
    <property type="evidence" value="ECO:0007669"/>
    <property type="project" value="UniProtKB-KW"/>
</dbReference>
<evidence type="ECO:0000313" key="7">
    <source>
        <dbReference type="EMBL" id="PIM98564.1"/>
    </source>
</evidence>
<keyword evidence="9" id="KW-1185">Reference proteome</keyword>
<dbReference type="Pfam" id="PF04564">
    <property type="entry name" value="U-box"/>
    <property type="match status" value="1"/>
</dbReference>
<comment type="caution">
    <text evidence="8">The sequence shown here is derived from an EMBL/GenBank/DDBJ whole genome shotgun (WGS) entry which is preliminary data.</text>
</comment>
<reference evidence="8" key="1">
    <citation type="submission" date="2017-07" db="EMBL/GenBank/DDBJ databases">
        <authorList>
            <person name="Sun Z.S."/>
            <person name="Albrecht U."/>
            <person name="Echele G."/>
            <person name="Lee C.C."/>
        </authorList>
    </citation>
    <scope>NUCLEOTIDE SEQUENCE</scope>
    <source>
        <strain evidence="8">UFG-1</strain>
        <tissue evidence="8">Leaf</tissue>
    </source>
</reference>
<dbReference type="InterPro" id="IPR045185">
    <property type="entry name" value="PUB22/23/24-like"/>
</dbReference>
<dbReference type="OrthoDB" id="10064100at2759"/>
<accession>A0A2G9FZR9</accession>
<dbReference type="UniPathway" id="UPA00143"/>
<dbReference type="PROSITE" id="PS51698">
    <property type="entry name" value="U_BOX"/>
    <property type="match status" value="1"/>
</dbReference>
<dbReference type="InterPro" id="IPR011989">
    <property type="entry name" value="ARM-like"/>
</dbReference>
<evidence type="ECO:0000256" key="1">
    <source>
        <dbReference type="ARBA" id="ARBA00000900"/>
    </source>
</evidence>
<name>A0A2G9FZR9_9LAMI</name>
<feature type="domain" description="U-box" evidence="6">
    <location>
        <begin position="13"/>
        <end position="87"/>
    </location>
</feature>
<dbReference type="Gene3D" id="3.30.40.10">
    <property type="entry name" value="Zinc/RING finger domain, C3HC4 (zinc finger)"/>
    <property type="match status" value="1"/>
</dbReference>
<evidence type="ECO:0000256" key="5">
    <source>
        <dbReference type="RuleBase" id="RU369093"/>
    </source>
</evidence>
<dbReference type="PANTHER" id="PTHR22849:SF163">
    <property type="entry name" value="U-BOX DOMAIN-CONTAINING PROTEIN"/>
    <property type="match status" value="1"/>
</dbReference>
<evidence type="ECO:0000256" key="4">
    <source>
        <dbReference type="ARBA" id="ARBA00022786"/>
    </source>
</evidence>
<organism evidence="8 9">
    <name type="scientific">Handroanthus impetiginosus</name>
    <dbReference type="NCBI Taxonomy" id="429701"/>
    <lineage>
        <taxon>Eukaryota</taxon>
        <taxon>Viridiplantae</taxon>
        <taxon>Streptophyta</taxon>
        <taxon>Embryophyta</taxon>
        <taxon>Tracheophyta</taxon>
        <taxon>Spermatophyta</taxon>
        <taxon>Magnoliopsida</taxon>
        <taxon>eudicotyledons</taxon>
        <taxon>Gunneridae</taxon>
        <taxon>Pentapetalae</taxon>
        <taxon>asterids</taxon>
        <taxon>lamiids</taxon>
        <taxon>Lamiales</taxon>
        <taxon>Bignoniaceae</taxon>
        <taxon>Crescentiina</taxon>
        <taxon>Tabebuia alliance</taxon>
        <taxon>Handroanthus</taxon>
    </lineage>
</organism>
<dbReference type="InterPro" id="IPR016024">
    <property type="entry name" value="ARM-type_fold"/>
</dbReference>
<dbReference type="Pfam" id="PF25598">
    <property type="entry name" value="ARM_PUB"/>
    <property type="match status" value="1"/>
</dbReference>
<protein>
    <recommendedName>
        <fullName evidence="5 6">U-box domain-containing protein</fullName>
        <ecNumber evidence="5">2.3.2.27</ecNumber>
    </recommendedName>
    <alternativeName>
        <fullName evidence="5">RING-type E3 ubiquitin transferase PUB</fullName>
    </alternativeName>
</protein>
<dbReference type="Gene3D" id="1.25.10.10">
    <property type="entry name" value="Leucine-rich Repeat Variant"/>
    <property type="match status" value="1"/>
</dbReference>
<comment type="pathway">
    <text evidence="2 5">Protein modification; protein ubiquitination.</text>
</comment>
<dbReference type="AlphaFoldDB" id="A0A2G9FZR9"/>
<evidence type="ECO:0000259" key="6">
    <source>
        <dbReference type="PROSITE" id="PS51698"/>
    </source>
</evidence>
<dbReference type="InterPro" id="IPR013083">
    <property type="entry name" value="Znf_RING/FYVE/PHD"/>
</dbReference>
<keyword evidence="3 5" id="KW-0808">Transferase</keyword>
<dbReference type="InterPro" id="IPR003613">
    <property type="entry name" value="Ubox_domain"/>
</dbReference>
<dbReference type="SUPFAM" id="SSF57850">
    <property type="entry name" value="RING/U-box"/>
    <property type="match status" value="1"/>
</dbReference>
<dbReference type="EMBL" id="NKXS01008284">
    <property type="protein sequence ID" value="PIM98565.1"/>
    <property type="molecule type" value="Genomic_DNA"/>
</dbReference>
<comment type="catalytic activity">
    <reaction evidence="1 5">
        <text>S-ubiquitinyl-[E2 ubiquitin-conjugating enzyme]-L-cysteine + [acceptor protein]-L-lysine = [E2 ubiquitin-conjugating enzyme]-L-cysteine + N(6)-ubiquitinyl-[acceptor protein]-L-lysine.</text>
        <dbReference type="EC" id="2.3.2.27"/>
    </reaction>
</comment>
<dbReference type="PANTHER" id="PTHR22849">
    <property type="entry name" value="WDSAM1 PROTEIN"/>
    <property type="match status" value="1"/>
</dbReference>
<proteinExistence type="predicted"/>
<dbReference type="EC" id="2.3.2.27" evidence="5"/>
<dbReference type="Proteomes" id="UP000231279">
    <property type="component" value="Unassembled WGS sequence"/>
</dbReference>
<evidence type="ECO:0000256" key="2">
    <source>
        <dbReference type="ARBA" id="ARBA00004906"/>
    </source>
</evidence>
<gene>
    <name evidence="7" type="ORF">CDL12_28953</name>
    <name evidence="8" type="ORF">CDL12_28954</name>
</gene>
<dbReference type="CDD" id="cd16664">
    <property type="entry name" value="RING-Ubox_PUB"/>
    <property type="match status" value="1"/>
</dbReference>
<keyword evidence="4 5" id="KW-0833">Ubl conjugation pathway</keyword>
<keyword evidence="8" id="KW-0436">Ligase</keyword>
<sequence>MARDKRREELYVKVPNLFRCPISMDVMKSPVSLCTGVTYDRSSIEKWLALGHNTCPATMQTLPSTNTTPNLTLRRLIQLWLAHADGTQASPSSLVISKRQAAEIVSGELDSASLGKMIGFMTASEENLKFVALSRDAVSRFVEVFAKSGEIRIREQIVEILDLISQENGMRERLNELILNCGDERDYLSSFVMVLQKGNSESKVKSAKILELIAVNTESQRKIAEKSGLLHELYTLSTAEADTSVVEAGLSALLAISTTRPVKKELIRFGIVRTVGKILSGSDYSCPVRGVIEKALAMLETVATCTEGRSMISEDAECVVEIVKRLMKCSGVATEHGITVLWSVCCLARDRVAQEKVAKVNGLTKVLLVMQSDCSANAKQMCGELVKVLRAKNTKSNLAPYETRTTHIAPY</sequence>
<dbReference type="InterPro" id="IPR045210">
    <property type="entry name" value="RING-Ubox_PUB"/>
</dbReference>
<comment type="function">
    <text evidence="5">Functions as an E3 ubiquitin ligase.</text>
</comment>
<dbReference type="SUPFAM" id="SSF48371">
    <property type="entry name" value="ARM repeat"/>
    <property type="match status" value="1"/>
</dbReference>
<dbReference type="SMART" id="SM00504">
    <property type="entry name" value="Ubox"/>
    <property type="match status" value="1"/>
</dbReference>
<evidence type="ECO:0000256" key="3">
    <source>
        <dbReference type="ARBA" id="ARBA00022679"/>
    </source>
</evidence>
<reference evidence="9" key="2">
    <citation type="journal article" date="2018" name="Gigascience">
        <title>Genome assembly of the Pink Ipe (Handroanthus impetiginosus, Bignoniaceae), a highly valued, ecologically keystone Neotropical timber forest tree.</title>
        <authorList>
            <person name="Silva-Junior O.B."/>
            <person name="Grattapaglia D."/>
            <person name="Novaes E."/>
            <person name="Collevatti R.G."/>
        </authorList>
    </citation>
    <scope>NUCLEOTIDE SEQUENCE [LARGE SCALE GENOMIC DNA]</scope>
    <source>
        <strain evidence="9">cv. UFG-1</strain>
    </source>
</reference>
<evidence type="ECO:0000313" key="8">
    <source>
        <dbReference type="EMBL" id="PIM98565.1"/>
    </source>
</evidence>
<evidence type="ECO:0000313" key="9">
    <source>
        <dbReference type="Proteomes" id="UP000231279"/>
    </source>
</evidence>
<dbReference type="GO" id="GO:0061630">
    <property type="term" value="F:ubiquitin protein ligase activity"/>
    <property type="evidence" value="ECO:0007669"/>
    <property type="project" value="UniProtKB-UniRule"/>
</dbReference>
<dbReference type="GO" id="GO:0016567">
    <property type="term" value="P:protein ubiquitination"/>
    <property type="evidence" value="ECO:0007669"/>
    <property type="project" value="UniProtKB-UniRule"/>
</dbReference>
<dbReference type="EMBL" id="NKXS01008284">
    <property type="protein sequence ID" value="PIM98564.1"/>
    <property type="molecule type" value="Genomic_DNA"/>
</dbReference>
<dbReference type="STRING" id="429701.A0A2G9FZR9"/>